<protein>
    <submittedName>
        <fullName evidence="1">Uncharacterized protein</fullName>
    </submittedName>
</protein>
<gene>
    <name evidence="1" type="ORF">7AX3_35</name>
</gene>
<sequence>MKSGLTVRADKAQSILDALKTLANKDVLVGIPESKDERQGETEGEFGNAGIGYINENGSPKQNIPARPHLKPGVRSVEQDYLPHLKAAAQKALEGNAEGAVTSLDRAGTVAANGVKRYITIIGFTPLADATIANRLRRGRTGNKPLIDTGEYRRSITHIVRDKDADS</sequence>
<proteinExistence type="predicted"/>
<evidence type="ECO:0000313" key="1">
    <source>
        <dbReference type="EMBL" id="ASN68773.1"/>
    </source>
</evidence>
<name>A0A2H4J488_9CAUD</name>
<organism evidence="1">
    <name type="scientific">uncultured Caudovirales phage</name>
    <dbReference type="NCBI Taxonomy" id="2100421"/>
    <lineage>
        <taxon>Viruses</taxon>
        <taxon>Duplodnaviria</taxon>
        <taxon>Heunggongvirae</taxon>
        <taxon>Uroviricota</taxon>
        <taxon>Caudoviricetes</taxon>
        <taxon>Peduoviridae</taxon>
        <taxon>Maltschvirus</taxon>
        <taxon>Maltschvirus maltsch</taxon>
    </lineage>
</organism>
<reference evidence="1" key="1">
    <citation type="submission" date="2017-06" db="EMBL/GenBank/DDBJ databases">
        <title>Novel phages from South African skin metaviromes.</title>
        <authorList>
            <person name="van Zyl L.J."/>
            <person name="Abrahams Y."/>
            <person name="Stander E.A."/>
            <person name="Kirby B.M."/>
            <person name="Clavaud C."/>
            <person name="Farcet C."/>
            <person name="Breton L."/>
            <person name="Trindade M.I."/>
        </authorList>
    </citation>
    <scope>NUCLEOTIDE SEQUENCE</scope>
</reference>
<accession>A0A2H4J488</accession>
<dbReference type="EMBL" id="MF417881">
    <property type="protein sequence ID" value="ASN68773.1"/>
    <property type="molecule type" value="Genomic_DNA"/>
</dbReference>